<dbReference type="OrthoDB" id="193499at2759"/>
<dbReference type="Pfam" id="PF00160">
    <property type="entry name" value="Pro_isomerase"/>
    <property type="match status" value="1"/>
</dbReference>
<dbReference type="GO" id="GO:0006457">
    <property type="term" value="P:protein folding"/>
    <property type="evidence" value="ECO:0007669"/>
    <property type="project" value="TreeGrafter"/>
</dbReference>
<reference evidence="6 7" key="1">
    <citation type="journal article" date="2015" name="Fungal Genet. Biol.">
        <title>Evolution of novel wood decay mechanisms in Agaricales revealed by the genome sequences of Fistulina hepatica and Cylindrobasidium torrendii.</title>
        <authorList>
            <person name="Floudas D."/>
            <person name="Held B.W."/>
            <person name="Riley R."/>
            <person name="Nagy L.G."/>
            <person name="Koehler G."/>
            <person name="Ransdell A.S."/>
            <person name="Younus H."/>
            <person name="Chow J."/>
            <person name="Chiniquy J."/>
            <person name="Lipzen A."/>
            <person name="Tritt A."/>
            <person name="Sun H."/>
            <person name="Haridas S."/>
            <person name="LaButti K."/>
            <person name="Ohm R.A."/>
            <person name="Kues U."/>
            <person name="Blanchette R.A."/>
            <person name="Grigoriev I.V."/>
            <person name="Minto R.E."/>
            <person name="Hibbett D.S."/>
        </authorList>
    </citation>
    <scope>NUCLEOTIDE SEQUENCE [LARGE SCALE GENOMIC DNA]</scope>
    <source>
        <strain evidence="6 7">ATCC 64428</strain>
    </source>
</reference>
<dbReference type="Gene3D" id="2.40.100.10">
    <property type="entry name" value="Cyclophilin-like"/>
    <property type="match status" value="1"/>
</dbReference>
<keyword evidence="3" id="KW-0697">Rotamase</keyword>
<dbReference type="EMBL" id="KN882046">
    <property type="protein sequence ID" value="KIY45693.1"/>
    <property type="molecule type" value="Genomic_DNA"/>
</dbReference>
<dbReference type="InterPro" id="IPR002130">
    <property type="entry name" value="Cyclophilin-type_PPIase_dom"/>
</dbReference>
<dbReference type="Proteomes" id="UP000054144">
    <property type="component" value="Unassembled WGS sequence"/>
</dbReference>
<evidence type="ECO:0000256" key="2">
    <source>
        <dbReference type="ARBA" id="ARBA00013194"/>
    </source>
</evidence>
<dbReference type="AlphaFoldDB" id="A0A0D7A4E9"/>
<dbReference type="EC" id="5.2.1.8" evidence="2"/>
<dbReference type="InterPro" id="IPR029000">
    <property type="entry name" value="Cyclophilin-like_dom_sf"/>
</dbReference>
<dbReference type="GO" id="GO:0016018">
    <property type="term" value="F:cyclosporin A binding"/>
    <property type="evidence" value="ECO:0007669"/>
    <property type="project" value="TreeGrafter"/>
</dbReference>
<gene>
    <name evidence="6" type="ORF">FISHEDRAFT_48660</name>
</gene>
<feature type="domain" description="PPIase cyclophilin-type" evidence="5">
    <location>
        <begin position="1"/>
        <end position="122"/>
    </location>
</feature>
<accession>A0A0D7A4E9</accession>
<sequence length="122" mass="13329">KARGNFTALCTSEKGSCENAPNKKLHYLGCPIHRMTASTSHERKLADLNREGGVGRGLVIEVCLRETNEKAGLNIAHKHGSISMANSGENGNNTSQFFIVLTDDARKLAQLLDKYAEFGQVR</sequence>
<dbReference type="GO" id="GO:0003755">
    <property type="term" value="F:peptidyl-prolyl cis-trans isomerase activity"/>
    <property type="evidence" value="ECO:0007669"/>
    <property type="project" value="UniProtKB-KW"/>
</dbReference>
<evidence type="ECO:0000259" key="5">
    <source>
        <dbReference type="PROSITE" id="PS50072"/>
    </source>
</evidence>
<dbReference type="PANTHER" id="PTHR11071">
    <property type="entry name" value="PEPTIDYL-PROLYL CIS-TRANS ISOMERASE"/>
    <property type="match status" value="1"/>
</dbReference>
<evidence type="ECO:0000313" key="6">
    <source>
        <dbReference type="EMBL" id="KIY45693.1"/>
    </source>
</evidence>
<evidence type="ECO:0000313" key="7">
    <source>
        <dbReference type="Proteomes" id="UP000054144"/>
    </source>
</evidence>
<keyword evidence="4" id="KW-0413">Isomerase</keyword>
<evidence type="ECO:0000256" key="4">
    <source>
        <dbReference type="ARBA" id="ARBA00023235"/>
    </source>
</evidence>
<dbReference type="SUPFAM" id="SSF50891">
    <property type="entry name" value="Cyclophilin-like"/>
    <property type="match status" value="1"/>
</dbReference>
<evidence type="ECO:0000256" key="3">
    <source>
        <dbReference type="ARBA" id="ARBA00023110"/>
    </source>
</evidence>
<keyword evidence="7" id="KW-1185">Reference proteome</keyword>
<protein>
    <recommendedName>
        <fullName evidence="2">peptidylprolyl isomerase</fullName>
        <ecNumber evidence="2">5.2.1.8</ecNumber>
    </recommendedName>
</protein>
<dbReference type="PROSITE" id="PS50072">
    <property type="entry name" value="CSA_PPIASE_2"/>
    <property type="match status" value="1"/>
</dbReference>
<name>A0A0D7A4E9_9AGAR</name>
<organism evidence="6 7">
    <name type="scientific">Fistulina hepatica ATCC 64428</name>
    <dbReference type="NCBI Taxonomy" id="1128425"/>
    <lineage>
        <taxon>Eukaryota</taxon>
        <taxon>Fungi</taxon>
        <taxon>Dikarya</taxon>
        <taxon>Basidiomycota</taxon>
        <taxon>Agaricomycotina</taxon>
        <taxon>Agaricomycetes</taxon>
        <taxon>Agaricomycetidae</taxon>
        <taxon>Agaricales</taxon>
        <taxon>Fistulinaceae</taxon>
        <taxon>Fistulina</taxon>
    </lineage>
</organism>
<dbReference type="PANTHER" id="PTHR11071:SF561">
    <property type="entry name" value="PEPTIDYL-PROLYL CIS-TRANS ISOMERASE D-RELATED"/>
    <property type="match status" value="1"/>
</dbReference>
<comment type="catalytic activity">
    <reaction evidence="1">
        <text>[protein]-peptidylproline (omega=180) = [protein]-peptidylproline (omega=0)</text>
        <dbReference type="Rhea" id="RHEA:16237"/>
        <dbReference type="Rhea" id="RHEA-COMP:10747"/>
        <dbReference type="Rhea" id="RHEA-COMP:10748"/>
        <dbReference type="ChEBI" id="CHEBI:83833"/>
        <dbReference type="ChEBI" id="CHEBI:83834"/>
        <dbReference type="EC" id="5.2.1.8"/>
    </reaction>
</comment>
<feature type="non-terminal residue" evidence="6">
    <location>
        <position position="1"/>
    </location>
</feature>
<proteinExistence type="predicted"/>
<dbReference type="GO" id="GO:0005737">
    <property type="term" value="C:cytoplasm"/>
    <property type="evidence" value="ECO:0007669"/>
    <property type="project" value="TreeGrafter"/>
</dbReference>
<evidence type="ECO:0000256" key="1">
    <source>
        <dbReference type="ARBA" id="ARBA00000971"/>
    </source>
</evidence>